<reference evidence="1 2" key="1">
    <citation type="journal article" date="2023" name="Sci. Data">
        <title>Genome assembly of the Korean intertidal mud-creeper Batillaria attramentaria.</title>
        <authorList>
            <person name="Patra A.K."/>
            <person name="Ho P.T."/>
            <person name="Jun S."/>
            <person name="Lee S.J."/>
            <person name="Kim Y."/>
            <person name="Won Y.J."/>
        </authorList>
    </citation>
    <scope>NUCLEOTIDE SEQUENCE [LARGE SCALE GENOMIC DNA]</scope>
    <source>
        <strain evidence="1">Wonlab-2016</strain>
    </source>
</reference>
<evidence type="ECO:0000313" key="2">
    <source>
        <dbReference type="Proteomes" id="UP001519460"/>
    </source>
</evidence>
<comment type="caution">
    <text evidence="1">The sequence shown here is derived from an EMBL/GenBank/DDBJ whole genome shotgun (WGS) entry which is preliminary data.</text>
</comment>
<evidence type="ECO:0000313" key="1">
    <source>
        <dbReference type="EMBL" id="KAK7480412.1"/>
    </source>
</evidence>
<sequence>MGTGVRGKQSSRLTPAQQGSLPFLSAVQSLSEYQMTAYTGYTKTSPPTRDRLKNVRRNTGEIIMRHQDEDSVTSLNYYIIVGALAVSATRSEKYRMVL</sequence>
<protein>
    <recommendedName>
        <fullName evidence="3">Cyclic nucleotide-binding domain-containing protein</fullName>
    </recommendedName>
</protein>
<dbReference type="EMBL" id="JACVVK020000282">
    <property type="protein sequence ID" value="KAK7480412.1"/>
    <property type="molecule type" value="Genomic_DNA"/>
</dbReference>
<proteinExistence type="predicted"/>
<accession>A0ABD0JZD9</accession>
<evidence type="ECO:0008006" key="3">
    <source>
        <dbReference type="Google" id="ProtNLM"/>
    </source>
</evidence>
<organism evidence="1 2">
    <name type="scientific">Batillaria attramentaria</name>
    <dbReference type="NCBI Taxonomy" id="370345"/>
    <lineage>
        <taxon>Eukaryota</taxon>
        <taxon>Metazoa</taxon>
        <taxon>Spiralia</taxon>
        <taxon>Lophotrochozoa</taxon>
        <taxon>Mollusca</taxon>
        <taxon>Gastropoda</taxon>
        <taxon>Caenogastropoda</taxon>
        <taxon>Sorbeoconcha</taxon>
        <taxon>Cerithioidea</taxon>
        <taxon>Batillariidae</taxon>
        <taxon>Batillaria</taxon>
    </lineage>
</organism>
<gene>
    <name evidence="1" type="ORF">BaRGS_00028331</name>
</gene>
<keyword evidence="2" id="KW-1185">Reference proteome</keyword>
<name>A0ABD0JZD9_9CAEN</name>
<dbReference type="Proteomes" id="UP001519460">
    <property type="component" value="Unassembled WGS sequence"/>
</dbReference>
<dbReference type="AlphaFoldDB" id="A0ABD0JZD9"/>